<protein>
    <recommendedName>
        <fullName evidence="6">Major facilitator superfamily (MFS) profile domain-containing protein</fullName>
    </recommendedName>
</protein>
<organism evidence="7 8">
    <name type="scientific">Penicillium solitum</name>
    <dbReference type="NCBI Taxonomy" id="60172"/>
    <lineage>
        <taxon>Eukaryota</taxon>
        <taxon>Fungi</taxon>
        <taxon>Dikarya</taxon>
        <taxon>Ascomycota</taxon>
        <taxon>Pezizomycotina</taxon>
        <taxon>Eurotiomycetes</taxon>
        <taxon>Eurotiomycetidae</taxon>
        <taxon>Eurotiales</taxon>
        <taxon>Aspergillaceae</taxon>
        <taxon>Penicillium</taxon>
    </lineage>
</organism>
<dbReference type="SUPFAM" id="SSF103473">
    <property type="entry name" value="MFS general substrate transporter"/>
    <property type="match status" value="1"/>
</dbReference>
<name>A0A1V6QLS6_9EURO</name>
<dbReference type="InterPro" id="IPR036259">
    <property type="entry name" value="MFS_trans_sf"/>
</dbReference>
<feature type="transmembrane region" description="Helical" evidence="5">
    <location>
        <begin position="62"/>
        <end position="83"/>
    </location>
</feature>
<dbReference type="PANTHER" id="PTHR23502">
    <property type="entry name" value="MAJOR FACILITATOR SUPERFAMILY"/>
    <property type="match status" value="1"/>
</dbReference>
<keyword evidence="8" id="KW-1185">Reference proteome</keyword>
<reference evidence="8" key="1">
    <citation type="journal article" date="2017" name="Nat. Microbiol.">
        <title>Global analysis of biosynthetic gene clusters reveals vast potential of secondary metabolite production in Penicillium species.</title>
        <authorList>
            <person name="Nielsen J.C."/>
            <person name="Grijseels S."/>
            <person name="Prigent S."/>
            <person name="Ji B."/>
            <person name="Dainat J."/>
            <person name="Nielsen K.F."/>
            <person name="Frisvad J.C."/>
            <person name="Workman M."/>
            <person name="Nielsen J."/>
        </authorList>
    </citation>
    <scope>NUCLEOTIDE SEQUENCE [LARGE SCALE GENOMIC DNA]</scope>
    <source>
        <strain evidence="8">IBT 29525</strain>
    </source>
</reference>
<comment type="caution">
    <text evidence="7">The sequence shown here is derived from an EMBL/GenBank/DDBJ whole genome shotgun (WGS) entry which is preliminary data.</text>
</comment>
<dbReference type="PANTHER" id="PTHR23502:SF2">
    <property type="entry name" value="TRANSPORTER, PUTATIVE (AFU_ORTHOLOGUE AFUA_2G08910)-RELATED"/>
    <property type="match status" value="1"/>
</dbReference>
<proteinExistence type="predicted"/>
<dbReference type="EMBL" id="MDYO01000061">
    <property type="protein sequence ID" value="OQD90131.1"/>
    <property type="molecule type" value="Genomic_DNA"/>
</dbReference>
<feature type="domain" description="Major facilitator superfamily (MFS) profile" evidence="6">
    <location>
        <begin position="61"/>
        <end position="395"/>
    </location>
</feature>
<keyword evidence="4 5" id="KW-0472">Membrane</keyword>
<evidence type="ECO:0000256" key="3">
    <source>
        <dbReference type="ARBA" id="ARBA00022989"/>
    </source>
</evidence>
<feature type="transmembrane region" description="Helical" evidence="5">
    <location>
        <begin position="353"/>
        <end position="372"/>
    </location>
</feature>
<dbReference type="Proteomes" id="UP000191612">
    <property type="component" value="Unassembled WGS sequence"/>
</dbReference>
<feature type="transmembrane region" description="Helical" evidence="5">
    <location>
        <begin position="311"/>
        <end position="332"/>
    </location>
</feature>
<dbReference type="STRING" id="60172.A0A1V6QLS6"/>
<sequence>MSENSDKVGFGQHTLEEPVHLETVTVRQDLEPGNTIHQELTSIEGDCDDPQSWPKWKRELQIWMIAVHSMVSTFMAAGIIPAYERMAKDYGVSVHQTSYLSSAQILLLGVAPLLWGPISSRYGRYHLCVFSVFGSMLCNIGGARCTTFGAQIATRVLTAFLISPPIGICGGIITELALPEHRAGKLGYWTLLTVLGTPTGPFIMGFVMQHTELSWVYWIFALMNFVYENGEHINSALSSKRTLLQRLLPRRTDPSPLSFRAFLKPLSLAKYPRILILALAHSITFCYANIAIVVEVPIAFGEKFHLNAQKIGLQFIGVVIGSALGEQLSGRASDYFIKFLRKRKPEVHPADRLWLVCIGFATVFCGLLTWGFQLQNATSWNVTPCVGAAIASFGN</sequence>
<feature type="transmembrane region" description="Helical" evidence="5">
    <location>
        <begin position="98"/>
        <end position="115"/>
    </location>
</feature>
<dbReference type="GO" id="GO:0022857">
    <property type="term" value="F:transmembrane transporter activity"/>
    <property type="evidence" value="ECO:0007669"/>
    <property type="project" value="InterPro"/>
</dbReference>
<evidence type="ECO:0000256" key="5">
    <source>
        <dbReference type="SAM" id="Phobius"/>
    </source>
</evidence>
<dbReference type="AlphaFoldDB" id="A0A1V6QLS6"/>
<feature type="transmembrane region" description="Helical" evidence="5">
    <location>
        <begin position="274"/>
        <end position="299"/>
    </location>
</feature>
<evidence type="ECO:0000256" key="4">
    <source>
        <dbReference type="ARBA" id="ARBA00023136"/>
    </source>
</evidence>
<evidence type="ECO:0000313" key="7">
    <source>
        <dbReference type="EMBL" id="OQD90131.1"/>
    </source>
</evidence>
<feature type="transmembrane region" description="Helical" evidence="5">
    <location>
        <begin position="156"/>
        <end position="174"/>
    </location>
</feature>
<evidence type="ECO:0000313" key="8">
    <source>
        <dbReference type="Proteomes" id="UP000191612"/>
    </source>
</evidence>
<dbReference type="GO" id="GO:0005886">
    <property type="term" value="C:plasma membrane"/>
    <property type="evidence" value="ECO:0007669"/>
    <property type="project" value="TreeGrafter"/>
</dbReference>
<dbReference type="PROSITE" id="PS50850">
    <property type="entry name" value="MFS"/>
    <property type="match status" value="1"/>
</dbReference>
<gene>
    <name evidence="7" type="ORF">PENSOL_c061G00774</name>
</gene>
<feature type="transmembrane region" description="Helical" evidence="5">
    <location>
        <begin position="127"/>
        <end position="150"/>
    </location>
</feature>
<dbReference type="Gene3D" id="1.20.1250.20">
    <property type="entry name" value="MFS general substrate transporter like domains"/>
    <property type="match status" value="1"/>
</dbReference>
<dbReference type="Pfam" id="PF07690">
    <property type="entry name" value="MFS_1"/>
    <property type="match status" value="1"/>
</dbReference>
<accession>A0A1V6QLS6</accession>
<comment type="subcellular location">
    <subcellularLocation>
        <location evidence="1">Membrane</location>
        <topology evidence="1">Multi-pass membrane protein</topology>
    </subcellularLocation>
</comment>
<evidence type="ECO:0000256" key="2">
    <source>
        <dbReference type="ARBA" id="ARBA00022692"/>
    </source>
</evidence>
<feature type="transmembrane region" description="Helical" evidence="5">
    <location>
        <begin position="186"/>
        <end position="207"/>
    </location>
</feature>
<keyword evidence="3 5" id="KW-1133">Transmembrane helix</keyword>
<dbReference type="InterPro" id="IPR011701">
    <property type="entry name" value="MFS"/>
</dbReference>
<dbReference type="InterPro" id="IPR020846">
    <property type="entry name" value="MFS_dom"/>
</dbReference>
<keyword evidence="2 5" id="KW-0812">Transmembrane</keyword>
<evidence type="ECO:0000256" key="1">
    <source>
        <dbReference type="ARBA" id="ARBA00004141"/>
    </source>
</evidence>
<evidence type="ECO:0000259" key="6">
    <source>
        <dbReference type="PROSITE" id="PS50850"/>
    </source>
</evidence>